<dbReference type="SUPFAM" id="SSF53328">
    <property type="entry name" value="Formyltransferase"/>
    <property type="match status" value="1"/>
</dbReference>
<dbReference type="EMBL" id="LCMA01000015">
    <property type="protein sequence ID" value="KKU25940.1"/>
    <property type="molecule type" value="Genomic_DNA"/>
</dbReference>
<dbReference type="PATRIC" id="fig|1619042.3.peg.485"/>
<dbReference type="Pfam" id="PF00551">
    <property type="entry name" value="Formyl_trans_N"/>
    <property type="match status" value="1"/>
</dbReference>
<dbReference type="PANTHER" id="PTHR11138:SF5">
    <property type="entry name" value="METHIONYL-TRNA FORMYLTRANSFERASE, MITOCHONDRIAL"/>
    <property type="match status" value="1"/>
</dbReference>
<keyword evidence="3" id="KW-0808">Transferase</keyword>
<dbReference type="EC" id="2.1.2.9" evidence="1"/>
<protein>
    <recommendedName>
        <fullName evidence="1">methionyl-tRNA formyltransferase</fullName>
        <ecNumber evidence="1">2.1.2.9</ecNumber>
    </recommendedName>
</protein>
<proteinExistence type="predicted"/>
<evidence type="ECO:0000313" key="3">
    <source>
        <dbReference type="EMBL" id="KKU25940.1"/>
    </source>
</evidence>
<name>A0A0G1RYE4_9BACT</name>
<dbReference type="GO" id="GO:0004479">
    <property type="term" value="F:methionyl-tRNA formyltransferase activity"/>
    <property type="evidence" value="ECO:0007669"/>
    <property type="project" value="UniProtKB-EC"/>
</dbReference>
<evidence type="ECO:0000313" key="4">
    <source>
        <dbReference type="Proteomes" id="UP000034175"/>
    </source>
</evidence>
<dbReference type="CDD" id="cd08646">
    <property type="entry name" value="FMT_core_Met-tRNA-FMT_N"/>
    <property type="match status" value="1"/>
</dbReference>
<comment type="caution">
    <text evidence="3">The sequence shown here is derived from an EMBL/GenBank/DDBJ whole genome shotgun (WGS) entry which is preliminary data.</text>
</comment>
<dbReference type="InterPro" id="IPR001555">
    <property type="entry name" value="GART_AS"/>
</dbReference>
<dbReference type="InterPro" id="IPR002376">
    <property type="entry name" value="Formyl_transf_N"/>
</dbReference>
<reference evidence="3 4" key="1">
    <citation type="journal article" date="2015" name="Nature">
        <title>rRNA introns, odd ribosomes, and small enigmatic genomes across a large radiation of phyla.</title>
        <authorList>
            <person name="Brown C.T."/>
            <person name="Hug L.A."/>
            <person name="Thomas B.C."/>
            <person name="Sharon I."/>
            <person name="Castelle C.J."/>
            <person name="Singh A."/>
            <person name="Wilkins M.J."/>
            <person name="Williams K.H."/>
            <person name="Banfield J.F."/>
        </authorList>
    </citation>
    <scope>NUCLEOTIDE SEQUENCE [LARGE SCALE GENOMIC DNA]</scope>
</reference>
<feature type="domain" description="Formyl transferase N-terminal" evidence="2">
    <location>
        <begin position="8"/>
        <end position="161"/>
    </location>
</feature>
<dbReference type="Gene3D" id="3.40.50.12230">
    <property type="match status" value="1"/>
</dbReference>
<dbReference type="Proteomes" id="UP000034175">
    <property type="component" value="Unassembled WGS sequence"/>
</dbReference>
<evidence type="ECO:0000256" key="1">
    <source>
        <dbReference type="ARBA" id="ARBA00012261"/>
    </source>
</evidence>
<dbReference type="PROSITE" id="PS00373">
    <property type="entry name" value="GART"/>
    <property type="match status" value="1"/>
</dbReference>
<dbReference type="InterPro" id="IPR041711">
    <property type="entry name" value="Met-tRNA-FMT_N"/>
</dbReference>
<gene>
    <name evidence="3" type="ORF">UX39_C0015G0008</name>
</gene>
<evidence type="ECO:0000259" key="2">
    <source>
        <dbReference type="Pfam" id="PF00551"/>
    </source>
</evidence>
<organism evidence="3 4">
    <name type="scientific">Candidatus Magasanikbacteria bacterium GW2011_GWA2_46_17</name>
    <dbReference type="NCBI Taxonomy" id="1619042"/>
    <lineage>
        <taxon>Bacteria</taxon>
        <taxon>Candidatus Magasanikiibacteriota</taxon>
    </lineage>
</organism>
<sequence length="293" mass="33278">MIQDSRIKFAFFGTPDLSVEILESLKKNGFVPSLVVTNPDRPQGRKMLLTPPPVKLWAQKNEIRFLQPEKLDFAFNLQLTTYNPQLFIVVAYGKILPKKVLEIPEKGALNIHYSLLPKYRGASPIESAILNDDKDTGVSIMLMDEKMDHGPIVAQKNLELTTYNLQLNWPPKASELRKEMNLVAGELLVKIIPAFIAGEIKPKEQDHSKATYCGKFTKNDGLLDLTEGPYKNFLKIRAFDDSIGTHFFSEKNGKKIRVVIKDAEFKNDKLEVLKVVPEGKKEMTYEVFSRGLR</sequence>
<dbReference type="GO" id="GO:0005829">
    <property type="term" value="C:cytosol"/>
    <property type="evidence" value="ECO:0007669"/>
    <property type="project" value="TreeGrafter"/>
</dbReference>
<dbReference type="InterPro" id="IPR036477">
    <property type="entry name" value="Formyl_transf_N_sf"/>
</dbReference>
<dbReference type="AlphaFoldDB" id="A0A0G1RYE4"/>
<accession>A0A0G1RYE4</accession>
<dbReference type="PANTHER" id="PTHR11138">
    <property type="entry name" value="METHIONYL-TRNA FORMYLTRANSFERASE"/>
    <property type="match status" value="1"/>
</dbReference>